<comment type="caution">
    <text evidence="3">The sequence shown here is derived from an EMBL/GenBank/DDBJ whole genome shotgun (WGS) entry which is preliminary data.</text>
</comment>
<dbReference type="RefSeq" id="WP_346050132.1">
    <property type="nucleotide sequence ID" value="NZ_JAYGII010000003.1"/>
</dbReference>
<keyword evidence="4" id="KW-1185">Reference proteome</keyword>
<dbReference type="InterPro" id="IPR006869">
    <property type="entry name" value="DUF547"/>
</dbReference>
<dbReference type="InterPro" id="IPR018247">
    <property type="entry name" value="EF_Hand_1_Ca_BS"/>
</dbReference>
<dbReference type="PANTHER" id="PTHR46361">
    <property type="entry name" value="ELECTRON CARRIER/ PROTEIN DISULFIDE OXIDOREDUCTASE"/>
    <property type="match status" value="1"/>
</dbReference>
<protein>
    <submittedName>
        <fullName evidence="3">DUF547 domain-containing protein</fullName>
    </submittedName>
</protein>
<evidence type="ECO:0000313" key="3">
    <source>
        <dbReference type="EMBL" id="MEA5444676.1"/>
    </source>
</evidence>
<dbReference type="Pfam" id="PF04784">
    <property type="entry name" value="DUF547"/>
    <property type="match status" value="1"/>
</dbReference>
<dbReference type="PROSITE" id="PS00018">
    <property type="entry name" value="EF_HAND_1"/>
    <property type="match status" value="1"/>
</dbReference>
<keyword evidence="1" id="KW-0732">Signal</keyword>
<feature type="signal peptide" evidence="1">
    <location>
        <begin position="1"/>
        <end position="26"/>
    </location>
</feature>
<dbReference type="Proteomes" id="UP001302316">
    <property type="component" value="Unassembled WGS sequence"/>
</dbReference>
<dbReference type="AlphaFoldDB" id="A0AAP6JCZ3"/>
<accession>A0AAP6JCZ3</accession>
<name>A0AAP6JCZ3_9GAMM</name>
<evidence type="ECO:0000313" key="4">
    <source>
        <dbReference type="Proteomes" id="UP001302316"/>
    </source>
</evidence>
<organism evidence="3 4">
    <name type="scientific">Natronospira elongata</name>
    <dbReference type="NCBI Taxonomy" id="3110268"/>
    <lineage>
        <taxon>Bacteria</taxon>
        <taxon>Pseudomonadati</taxon>
        <taxon>Pseudomonadota</taxon>
        <taxon>Gammaproteobacteria</taxon>
        <taxon>Natronospirales</taxon>
        <taxon>Natronospiraceae</taxon>
        <taxon>Natronospira</taxon>
    </lineage>
</organism>
<reference evidence="3 4" key="1">
    <citation type="submission" date="2023-12" db="EMBL/GenBank/DDBJ databases">
        <title>Whole-genome sequencing of halo(alkali)philic microorganisms from hypersaline lakes.</title>
        <authorList>
            <person name="Sorokin D.Y."/>
            <person name="Merkel A.Y."/>
            <person name="Messina E."/>
            <person name="Yakimov M."/>
        </authorList>
    </citation>
    <scope>NUCLEOTIDE SEQUENCE [LARGE SCALE GENOMIC DNA]</scope>
    <source>
        <strain evidence="3 4">AB-CW1</strain>
    </source>
</reference>
<gene>
    <name evidence="3" type="ORF">VCB98_02465</name>
</gene>
<evidence type="ECO:0000256" key="1">
    <source>
        <dbReference type="SAM" id="SignalP"/>
    </source>
</evidence>
<feature type="chain" id="PRO_5043026205" evidence="1">
    <location>
        <begin position="27"/>
        <end position="285"/>
    </location>
</feature>
<evidence type="ECO:0000259" key="2">
    <source>
        <dbReference type="Pfam" id="PF04784"/>
    </source>
</evidence>
<dbReference type="EMBL" id="JAYGII010000003">
    <property type="protein sequence ID" value="MEA5444676.1"/>
    <property type="molecule type" value="Genomic_DNA"/>
</dbReference>
<sequence>MKSARTTPWAGVIVLALAIVAAPASATSLEKVFNDFQQILDRHLTEKDLDHDGLVTAFDYHQALAKDETMALVQQQRAALADFDPSRIDDRESFNAFWLNAYNFFMIAHILEERPDGEVVESVWDYGGRVNPFRKNVFERELFDIGGKKYSLDQMEKGILLGEEAWDKGWADARVHFAVNCASVGCPPLRAQMYTTDNVDDLYAENTRRALNTDRQLHVDGNTLMLSSLFDWYEQDYEREEGSVRDWIRKHGDERVADKLDGTNRIRYIDYDWNLNSPGNFPEFD</sequence>
<dbReference type="PANTHER" id="PTHR46361:SF3">
    <property type="entry name" value="ELECTRON CARRIER_ PROTEIN DISULFIDE OXIDOREDUCTASE"/>
    <property type="match status" value="1"/>
</dbReference>
<proteinExistence type="predicted"/>
<feature type="domain" description="DUF547" evidence="2">
    <location>
        <begin position="91"/>
        <end position="208"/>
    </location>
</feature>